<comment type="caution">
    <text evidence="2">The sequence shown here is derived from an EMBL/GenBank/DDBJ whole genome shotgun (WGS) entry which is preliminary data.</text>
</comment>
<keyword evidence="1" id="KW-1133">Transmembrane helix</keyword>
<feature type="transmembrane region" description="Helical" evidence="1">
    <location>
        <begin position="114"/>
        <end position="134"/>
    </location>
</feature>
<evidence type="ECO:0000313" key="3">
    <source>
        <dbReference type="Proteomes" id="UP000229329"/>
    </source>
</evidence>
<feature type="transmembrane region" description="Helical" evidence="1">
    <location>
        <begin position="21"/>
        <end position="42"/>
    </location>
</feature>
<protein>
    <submittedName>
        <fullName evidence="2">Uncharacterized protein</fullName>
    </submittedName>
</protein>
<organism evidence="2 3">
    <name type="scientific">Conservatibacter flavescens</name>
    <dbReference type="NCBI Taxonomy" id="28161"/>
    <lineage>
        <taxon>Bacteria</taxon>
        <taxon>Pseudomonadati</taxon>
        <taxon>Pseudomonadota</taxon>
        <taxon>Gammaproteobacteria</taxon>
        <taxon>Pasteurellales</taxon>
        <taxon>Pasteurellaceae</taxon>
        <taxon>Conservatibacter</taxon>
    </lineage>
</organism>
<dbReference type="AlphaFoldDB" id="A0A2M8RZI2"/>
<sequence length="236" mass="27713">MENRIIFSKTKDSNPYHMFSMLLVCILFQCIYILLSDIPVTIGTKIEIIVFFSLLQIFVFLARRIIHNRLNKNGNIKLLLYLQSTCFFMGSTVVLLAYPFFVTIALNFELYDRVFYFFLLELSLVFIIAVLYTCKMDPKRILEDSLIYYKNSKGSKFNIIYFVPDTAPKGISPIIYTYYISLLYFCFMAAINRNNNDQETYYLLLSVLSLCSILLYSELCYLLIIIKSFFQKNNSE</sequence>
<reference evidence="2 3" key="1">
    <citation type="submission" date="2017-11" db="EMBL/GenBank/DDBJ databases">
        <title>Reclassification of Bisgaard taxon 7 as Conservatibacter flavescens gen. nov., sp. nov.</title>
        <authorList>
            <person name="Christensen H."/>
        </authorList>
    </citation>
    <scope>NUCLEOTIDE SEQUENCE [LARGE SCALE GENOMIC DNA]</scope>
    <source>
        <strain evidence="2 3">7_4</strain>
    </source>
</reference>
<dbReference type="EMBL" id="PHHA01000039">
    <property type="protein sequence ID" value="PJG84289.1"/>
    <property type="molecule type" value="Genomic_DNA"/>
</dbReference>
<proteinExistence type="predicted"/>
<keyword evidence="1" id="KW-0472">Membrane</keyword>
<evidence type="ECO:0000256" key="1">
    <source>
        <dbReference type="SAM" id="Phobius"/>
    </source>
</evidence>
<keyword evidence="3" id="KW-1185">Reference proteome</keyword>
<evidence type="ECO:0000313" key="2">
    <source>
        <dbReference type="EMBL" id="PJG84289.1"/>
    </source>
</evidence>
<feature type="transmembrane region" description="Helical" evidence="1">
    <location>
        <begin position="78"/>
        <end position="102"/>
    </location>
</feature>
<feature type="transmembrane region" description="Helical" evidence="1">
    <location>
        <begin position="48"/>
        <end position="66"/>
    </location>
</feature>
<dbReference type="Proteomes" id="UP000229329">
    <property type="component" value="Unassembled WGS sequence"/>
</dbReference>
<feature type="transmembrane region" description="Helical" evidence="1">
    <location>
        <begin position="203"/>
        <end position="226"/>
    </location>
</feature>
<feature type="transmembrane region" description="Helical" evidence="1">
    <location>
        <begin position="174"/>
        <end position="191"/>
    </location>
</feature>
<keyword evidence="1" id="KW-0812">Transmembrane</keyword>
<gene>
    <name evidence="2" type="ORF">CVP05_12095</name>
</gene>
<accession>A0A2M8RZI2</accession>
<name>A0A2M8RZI2_9PAST</name>